<dbReference type="Proteomes" id="UP001153331">
    <property type="component" value="Unassembled WGS sequence"/>
</dbReference>
<comment type="caution">
    <text evidence="1">The sequence shown here is derived from an EMBL/GenBank/DDBJ whole genome shotgun (WGS) entry which is preliminary data.</text>
</comment>
<evidence type="ECO:0000313" key="2">
    <source>
        <dbReference type="Proteomes" id="UP001153331"/>
    </source>
</evidence>
<organism evidence="1 2">
    <name type="scientific">Boeremia exigua</name>
    <dbReference type="NCBI Taxonomy" id="749465"/>
    <lineage>
        <taxon>Eukaryota</taxon>
        <taxon>Fungi</taxon>
        <taxon>Dikarya</taxon>
        <taxon>Ascomycota</taxon>
        <taxon>Pezizomycotina</taxon>
        <taxon>Dothideomycetes</taxon>
        <taxon>Pleosporomycetidae</taxon>
        <taxon>Pleosporales</taxon>
        <taxon>Pleosporineae</taxon>
        <taxon>Didymellaceae</taxon>
        <taxon>Boeremia</taxon>
    </lineage>
</organism>
<evidence type="ECO:0000313" key="1">
    <source>
        <dbReference type="EMBL" id="KAJ8106811.1"/>
    </source>
</evidence>
<reference evidence="1" key="1">
    <citation type="submission" date="2022-11" db="EMBL/GenBank/DDBJ databases">
        <title>Genome Sequence of Boeremia exigua.</title>
        <authorList>
            <person name="Buettner E."/>
        </authorList>
    </citation>
    <scope>NUCLEOTIDE SEQUENCE</scope>
    <source>
        <strain evidence="1">CU02</strain>
    </source>
</reference>
<dbReference type="EMBL" id="JAPHNI010001072">
    <property type="protein sequence ID" value="KAJ8106811.1"/>
    <property type="molecule type" value="Genomic_DNA"/>
</dbReference>
<proteinExistence type="predicted"/>
<sequence>MPTHDTIQCTSARAVQPKNKQADRHEEGHDQRGNQAALWRAQTVCADRRVDAAVDVEPVPRQRQGDADSHAEEGEAHLAQVEAVGLHVHDREGFEEGVEDAVDDGGVDGGEGDAGV</sequence>
<accession>A0ACC2HV33</accession>
<name>A0ACC2HV33_9PLEO</name>
<keyword evidence="2" id="KW-1185">Reference proteome</keyword>
<gene>
    <name evidence="1" type="ORF">OPT61_g9297</name>
</gene>
<protein>
    <submittedName>
        <fullName evidence="1">Uncharacterized protein</fullName>
    </submittedName>
</protein>